<reference evidence="11" key="1">
    <citation type="submission" date="2005-10" db="EMBL/GenBank/DDBJ databases">
        <authorList>
            <person name="Loftus B.J."/>
            <person name="Nene V.M."/>
            <person name="Hannick L.I."/>
            <person name="Bidwell S."/>
            <person name="Haas B."/>
            <person name="Amedeo P."/>
            <person name="Orvis J."/>
            <person name="Wortman J.R."/>
            <person name="White O.R."/>
            <person name="Salzberg S."/>
            <person name="Shumway M."/>
            <person name="Koo H."/>
            <person name="Zhao Y."/>
            <person name="Holmes M."/>
            <person name="Miller J."/>
            <person name="Schatz M."/>
            <person name="Pop M."/>
            <person name="Pai G."/>
            <person name="Utterback T."/>
            <person name="Rogers Y.-H."/>
            <person name="Kravitz S."/>
            <person name="Fraser C.M."/>
        </authorList>
    </citation>
    <scope>NUCLEOTIDE SEQUENCE</scope>
    <source>
        <strain evidence="11">Liverpool</strain>
    </source>
</reference>
<feature type="transmembrane region" description="Helical" evidence="7">
    <location>
        <begin position="437"/>
        <end position="455"/>
    </location>
</feature>
<evidence type="ECO:0000313" key="11">
    <source>
        <dbReference type="EMBL" id="EAT40909.1"/>
    </source>
</evidence>
<feature type="transmembrane region" description="Helical" evidence="7">
    <location>
        <begin position="361"/>
        <end position="382"/>
    </location>
</feature>
<gene>
    <name evidence="11" type="ORF">AaeL_AAEL007393</name>
</gene>
<keyword evidence="3 7" id="KW-1133">Transmembrane helix</keyword>
<evidence type="ECO:0000256" key="1">
    <source>
        <dbReference type="ARBA" id="ARBA00004141"/>
    </source>
</evidence>
<dbReference type="Pfam" id="PF21892">
    <property type="entry name" value="TMEM145_N"/>
    <property type="match status" value="2"/>
</dbReference>
<keyword evidence="4 7" id="KW-0472">Membrane</keyword>
<dbReference type="EMBL" id="CH477438">
    <property type="protein sequence ID" value="EAT40909.1"/>
    <property type="molecule type" value="Genomic_DNA"/>
</dbReference>
<dbReference type="InterPro" id="IPR053880">
    <property type="entry name" value="GPR180-like_N"/>
</dbReference>
<dbReference type="AlphaFoldDB" id="A0A1S4FGE1"/>
<feature type="transmembrane region" description="Helical" evidence="7">
    <location>
        <begin position="501"/>
        <end position="522"/>
    </location>
</feature>
<feature type="region of interest" description="Disordered" evidence="6">
    <location>
        <begin position="780"/>
        <end position="805"/>
    </location>
</feature>
<feature type="chain" id="PRO_5036457821" evidence="8">
    <location>
        <begin position="19"/>
        <end position="805"/>
    </location>
</feature>
<dbReference type="OMA" id="WYPDTEY"/>
<feature type="domain" description="GPR180-like N-terminal" evidence="10">
    <location>
        <begin position="21"/>
        <end position="118"/>
    </location>
</feature>
<keyword evidence="8" id="KW-0732">Signal</keyword>
<dbReference type="InterPro" id="IPR047831">
    <property type="entry name" value="GPR180/TMEM145"/>
</dbReference>
<proteinExistence type="predicted"/>
<evidence type="ECO:0000256" key="8">
    <source>
        <dbReference type="SAM" id="SignalP"/>
    </source>
</evidence>
<evidence type="ECO:0000256" key="5">
    <source>
        <dbReference type="ARBA" id="ARBA00023180"/>
    </source>
</evidence>
<feature type="transmembrane region" description="Helical" evidence="7">
    <location>
        <begin position="394"/>
        <end position="417"/>
    </location>
</feature>
<name>A0A1S4FGE1_AEDAE</name>
<evidence type="ECO:0000256" key="6">
    <source>
        <dbReference type="SAM" id="MobiDB-lite"/>
    </source>
</evidence>
<evidence type="ECO:0000313" key="12">
    <source>
        <dbReference type="Proteomes" id="UP000682892"/>
    </source>
</evidence>
<feature type="transmembrane region" description="Helical" evidence="7">
    <location>
        <begin position="329"/>
        <end position="349"/>
    </location>
</feature>
<feature type="compositionally biased region" description="Low complexity" evidence="6">
    <location>
        <begin position="652"/>
        <end position="681"/>
    </location>
</feature>
<evidence type="ECO:0000256" key="7">
    <source>
        <dbReference type="SAM" id="Phobius"/>
    </source>
</evidence>
<dbReference type="InterPro" id="IPR019336">
    <property type="entry name" value="GPR180/TMEM145_TM"/>
</dbReference>
<dbReference type="KEGG" id="aag:5569138"/>
<feature type="transmembrane region" description="Helical" evidence="7">
    <location>
        <begin position="295"/>
        <end position="317"/>
    </location>
</feature>
<feature type="compositionally biased region" description="Low complexity" evidence="6">
    <location>
        <begin position="609"/>
        <end position="622"/>
    </location>
</feature>
<evidence type="ECO:0000256" key="3">
    <source>
        <dbReference type="ARBA" id="ARBA00022989"/>
    </source>
</evidence>
<dbReference type="Proteomes" id="UP000682892">
    <property type="component" value="Unassembled WGS sequence"/>
</dbReference>
<dbReference type="PANTHER" id="PTHR23252">
    <property type="entry name" value="INTIMAL THICKNESS RECEPTOR-RELATED"/>
    <property type="match status" value="1"/>
</dbReference>
<protein>
    <submittedName>
        <fullName evidence="11">AAEL007393-PA</fullName>
    </submittedName>
</protein>
<evidence type="ECO:0000259" key="9">
    <source>
        <dbReference type="Pfam" id="PF10192"/>
    </source>
</evidence>
<dbReference type="PANTHER" id="PTHR23252:SF24">
    <property type="entry name" value="TRANSMEMBRANE PROTEIN 145"/>
    <property type="match status" value="1"/>
</dbReference>
<evidence type="ECO:0000259" key="10">
    <source>
        <dbReference type="Pfam" id="PF21892"/>
    </source>
</evidence>
<keyword evidence="5" id="KW-0325">Glycoprotein</keyword>
<accession>A0A1S4FGE1</accession>
<comment type="subcellular location">
    <subcellularLocation>
        <location evidence="1">Membrane</location>
        <topology evidence="1">Multi-pass membrane protein</topology>
    </subcellularLocation>
</comment>
<sequence>MFIAIWISLLWLIGVSDAKYVEGHLKTTSDWAFLARFCFLSNHGRYQYEIEYEKRYGELKLLLYYDDKTQWPAVYKSDRPLTCSEKLSVLSVIDNQIVTLTPRNHLYSGCSLLTQNSKDNKEVLKKSSPDPSVGRTPSNEEDTFTYDQFLKPSTPEVSVDPSEEFEWNSTEIDLSTIENSTFVPMAEAHSVEYNGLENSTDYRVYVEQLFDNTAEGLDNVTRIRRAAKFDTKLIVSCSNHGTFTSSRQRWWYIAISNCGSNRGLDVFYRFKMTNGVPGDFWHEHFSADEMYIPPILLVESIAYTLLLLAVFLCAIELKSRHLYHCTYRLFALSVLLHWFGVLLLSVTWAKYAVSGIGPFTSFGSFFTSASEITFLLLLLLMAKGYTITRARLKTCATVKITVFTNLYVIVYISLFIYQSEAFDPGEVLNLYESPAGFGLAGLRCVSWGFFIYSCAATIRKFTEKAPFYYPFTLLGSIWIMSGPILTVVGVNVLDPWVRESVMFGALTLVAFCGHSAFLWLTWPSRANKSFPYHVRTNHVGISAADDEVNYPRHTYEPAPPETGIIIPLSSNTATLNGIYDQYLRERDIYHSASTPISYVSFPATAKSLNNNHHPYPNPQNHPALLRSNPSQNNQRNIYSPPESAPQSLAISNGTHGNDSNNNNHNDGEDNVANNNDNYGNDILVDSGHPSLDISISTSPPKHDGSGSTTNSNHSNGNAEEEQRTSSGMGSTTPSAPPAAALDATHINSPRVEPKPFNPFIVGAAAAAMAEERRRNKIILPSLEGHHPEGTVPKHLFAAKREERTS</sequence>
<dbReference type="Pfam" id="PF10192">
    <property type="entry name" value="GPR180-TMEM145_TM"/>
    <property type="match status" value="1"/>
</dbReference>
<feature type="transmembrane region" description="Helical" evidence="7">
    <location>
        <begin position="467"/>
        <end position="489"/>
    </location>
</feature>
<reference evidence="11" key="3">
    <citation type="submission" date="2012-09" db="EMBL/GenBank/DDBJ databases">
        <authorList>
            <consortium name="VectorBase"/>
        </authorList>
    </citation>
    <scope>NUCLEOTIDE SEQUENCE</scope>
    <source>
        <strain evidence="11">Liverpool</strain>
    </source>
</reference>
<feature type="domain" description="GPR180/TMEM145 transmembrane" evidence="9">
    <location>
        <begin position="304"/>
        <end position="515"/>
    </location>
</feature>
<dbReference type="GO" id="GO:0016020">
    <property type="term" value="C:membrane"/>
    <property type="evidence" value="ECO:0007669"/>
    <property type="project" value="UniProtKB-SubCell"/>
</dbReference>
<dbReference type="GO" id="GO:0007186">
    <property type="term" value="P:G protein-coupled receptor signaling pathway"/>
    <property type="evidence" value="ECO:0007669"/>
    <property type="project" value="InterPro"/>
</dbReference>
<dbReference type="HOGENOM" id="CLU_322431_0_0_1"/>
<feature type="compositionally biased region" description="Low complexity" evidence="6">
    <location>
        <begin position="705"/>
        <end position="717"/>
    </location>
</feature>
<organism evidence="11 12">
    <name type="scientific">Aedes aegypti</name>
    <name type="common">Yellowfever mosquito</name>
    <name type="synonym">Culex aegypti</name>
    <dbReference type="NCBI Taxonomy" id="7159"/>
    <lineage>
        <taxon>Eukaryota</taxon>
        <taxon>Metazoa</taxon>
        <taxon>Ecdysozoa</taxon>
        <taxon>Arthropoda</taxon>
        <taxon>Hexapoda</taxon>
        <taxon>Insecta</taxon>
        <taxon>Pterygota</taxon>
        <taxon>Neoptera</taxon>
        <taxon>Endopterygota</taxon>
        <taxon>Diptera</taxon>
        <taxon>Nematocera</taxon>
        <taxon>Culicoidea</taxon>
        <taxon>Culicidae</taxon>
        <taxon>Culicinae</taxon>
        <taxon>Aedini</taxon>
        <taxon>Aedes</taxon>
        <taxon>Stegomyia</taxon>
    </lineage>
</organism>
<keyword evidence="2 7" id="KW-0812">Transmembrane</keyword>
<feature type="region of interest" description="Disordered" evidence="6">
    <location>
        <begin position="609"/>
        <end position="740"/>
    </location>
</feature>
<feature type="domain" description="GPR180-like N-terminal" evidence="10">
    <location>
        <begin position="230"/>
        <end position="268"/>
    </location>
</feature>
<feature type="compositionally biased region" description="Polar residues" evidence="6">
    <location>
        <begin position="627"/>
        <end position="637"/>
    </location>
</feature>
<dbReference type="OrthoDB" id="205745at2759"/>
<evidence type="ECO:0000256" key="2">
    <source>
        <dbReference type="ARBA" id="ARBA00022692"/>
    </source>
</evidence>
<dbReference type="GO" id="GO:0019236">
    <property type="term" value="P:response to pheromone"/>
    <property type="evidence" value="ECO:0007669"/>
    <property type="project" value="InterPro"/>
</dbReference>
<evidence type="ECO:0000256" key="4">
    <source>
        <dbReference type="ARBA" id="ARBA00023136"/>
    </source>
</evidence>
<feature type="compositionally biased region" description="Low complexity" evidence="6">
    <location>
        <begin position="730"/>
        <end position="740"/>
    </location>
</feature>
<reference evidence="11" key="2">
    <citation type="journal article" date="2007" name="Science">
        <title>Genome sequence of Aedes aegypti, a major arbovirus vector.</title>
        <authorList>
            <person name="Nene V."/>
            <person name="Wortman J.R."/>
            <person name="Lawson D."/>
            <person name="Haas B."/>
            <person name="Kodira C."/>
            <person name="Tu Z.J."/>
            <person name="Loftus B."/>
            <person name="Xi Z."/>
            <person name="Megy K."/>
            <person name="Grabherr M."/>
            <person name="Ren Q."/>
            <person name="Zdobnov E.M."/>
            <person name="Lobo N.F."/>
            <person name="Campbell K.S."/>
            <person name="Brown S.E."/>
            <person name="Bonaldo M.F."/>
            <person name="Zhu J."/>
            <person name="Sinkins S.P."/>
            <person name="Hogenkamp D.G."/>
            <person name="Amedeo P."/>
            <person name="Arensburger P."/>
            <person name="Atkinson P.W."/>
            <person name="Bidwell S."/>
            <person name="Biedler J."/>
            <person name="Birney E."/>
            <person name="Bruggner R.V."/>
            <person name="Costas J."/>
            <person name="Coy M.R."/>
            <person name="Crabtree J."/>
            <person name="Crawford M."/>
            <person name="Debruyn B."/>
            <person name="Decaprio D."/>
            <person name="Eiglmeier K."/>
            <person name="Eisenstadt E."/>
            <person name="El-Dorry H."/>
            <person name="Gelbart W.M."/>
            <person name="Gomes S.L."/>
            <person name="Hammond M."/>
            <person name="Hannick L.I."/>
            <person name="Hogan J.R."/>
            <person name="Holmes M.H."/>
            <person name="Jaffe D."/>
            <person name="Johnston J.S."/>
            <person name="Kennedy R.C."/>
            <person name="Koo H."/>
            <person name="Kravitz S."/>
            <person name="Kriventseva E.V."/>
            <person name="Kulp D."/>
            <person name="Labutti K."/>
            <person name="Lee E."/>
            <person name="Li S."/>
            <person name="Lovin D.D."/>
            <person name="Mao C."/>
            <person name="Mauceli E."/>
            <person name="Menck C.F."/>
            <person name="Miller J.R."/>
            <person name="Montgomery P."/>
            <person name="Mori A."/>
            <person name="Nascimento A.L."/>
            <person name="Naveira H.F."/>
            <person name="Nusbaum C."/>
            <person name="O'leary S."/>
            <person name="Orvis J."/>
            <person name="Pertea M."/>
            <person name="Quesneville H."/>
            <person name="Reidenbach K.R."/>
            <person name="Rogers Y.H."/>
            <person name="Roth C.W."/>
            <person name="Schneider J.R."/>
            <person name="Schatz M."/>
            <person name="Shumway M."/>
            <person name="Stanke M."/>
            <person name="Stinson E.O."/>
            <person name="Tubio J.M."/>
            <person name="Vanzee J.P."/>
            <person name="Verjovski-Almeida S."/>
            <person name="Werner D."/>
            <person name="White O."/>
            <person name="Wyder S."/>
            <person name="Zeng Q."/>
            <person name="Zhao Q."/>
            <person name="Zhao Y."/>
            <person name="Hill C.A."/>
            <person name="Raikhel A.S."/>
            <person name="Soares M.B."/>
            <person name="Knudson D.L."/>
            <person name="Lee N.H."/>
            <person name="Galagan J."/>
            <person name="Salzberg S.L."/>
            <person name="Paulsen I.T."/>
            <person name="Dimopoulos G."/>
            <person name="Collins F.H."/>
            <person name="Birren B."/>
            <person name="Fraser-Liggett C.M."/>
            <person name="Severson D.W."/>
        </authorList>
    </citation>
    <scope>NUCLEOTIDE SEQUENCE [LARGE SCALE GENOMIC DNA]</scope>
    <source>
        <strain evidence="11">Liverpool</strain>
    </source>
</reference>
<feature type="signal peptide" evidence="8">
    <location>
        <begin position="1"/>
        <end position="18"/>
    </location>
</feature>
<feature type="region of interest" description="Disordered" evidence="6">
    <location>
        <begin position="120"/>
        <end position="142"/>
    </location>
</feature>